<dbReference type="Proteomes" id="UP000007148">
    <property type="component" value="Unassembled WGS sequence"/>
</dbReference>
<feature type="region of interest" description="Disordered" evidence="1">
    <location>
        <begin position="189"/>
        <end position="229"/>
    </location>
</feature>
<protein>
    <recommendedName>
        <fullName evidence="2">DUF6604 domain-containing protein</fullName>
    </recommendedName>
</protein>
<comment type="caution">
    <text evidence="3">The sequence shown here is derived from an EMBL/GenBank/DDBJ whole genome shotgun (WGS) entry which is preliminary data.</text>
</comment>
<reference evidence="3 4" key="1">
    <citation type="journal article" date="2011" name="PLoS Pathog.">
        <title>Endophytic Life Strategies Decoded by Genome and Transcriptome Analyses of the Mutualistic Root Symbiont Piriformospora indica.</title>
        <authorList>
            <person name="Zuccaro A."/>
            <person name="Lahrmann U."/>
            <person name="Guldener U."/>
            <person name="Langen G."/>
            <person name="Pfiffi S."/>
            <person name="Biedenkopf D."/>
            <person name="Wong P."/>
            <person name="Samans B."/>
            <person name="Grimm C."/>
            <person name="Basiewicz M."/>
            <person name="Murat C."/>
            <person name="Martin F."/>
            <person name="Kogel K.H."/>
        </authorList>
    </citation>
    <scope>NUCLEOTIDE SEQUENCE [LARGE SCALE GENOMIC DNA]</scope>
    <source>
        <strain evidence="3 4">DSM 11827</strain>
    </source>
</reference>
<dbReference type="AlphaFoldDB" id="G4TXI4"/>
<dbReference type="InterPro" id="IPR046539">
    <property type="entry name" value="DUF6604"/>
</dbReference>
<accession>G4TXI4</accession>
<name>G4TXI4_SERID</name>
<proteinExistence type="predicted"/>
<feature type="compositionally biased region" description="Basic residues" evidence="1">
    <location>
        <begin position="214"/>
        <end position="229"/>
    </location>
</feature>
<gene>
    <name evidence="3" type="ORF">PIIN_10027</name>
</gene>
<evidence type="ECO:0000313" key="3">
    <source>
        <dbReference type="EMBL" id="CCA76027.1"/>
    </source>
</evidence>
<dbReference type="EMBL" id="CAFZ01000583">
    <property type="protein sequence ID" value="CCA76027.1"/>
    <property type="molecule type" value="Genomic_DNA"/>
</dbReference>
<evidence type="ECO:0000256" key="1">
    <source>
        <dbReference type="SAM" id="MobiDB-lite"/>
    </source>
</evidence>
<sequence length="692" mass="77911">MQAPDGIANSTTYKSSYQRYKHLSNTFTTWLLSTYETINTARRGPSKHPDTSSSRPPKKPLKTTVADLEGFAKAIVSSPNHGLTKVPRSILDCLYKIIQRRSEAHVYYSCRSDSDLASNKSHAHFIGILERIFDTLGGETWLDEQIKIREDQVKKMQRMADTNCAASNPPSVSPNRFFELHSTCSEAEEEFESDVDEQPSWSSQQSSSSDTKPSKGRRRRSSATAKQSRKRYADKYANINLGGDDSDEWFTRFCFLDDLNMLRAHVRRLWSEWAASPTLKGLVVAATATDVAVKMAESLEIKMVGEMLNPSFMSSMDAKELQASLDAFEDMVRASEDWTLHFMEPYHQVLAEAAAENSATPCTTMTVSQARRIAPPFQTWGEKPLDESAMRLVRRHHWSQFMERVTSHAFDDPLLSAGESTLTQLARSGVRAPTPSIPRLRQLTESEEECFNNSDEPQQVNSTIVVHSHVKPCLLFASQLYLDISAITLNIDFPYQESVALLGKKIYKYMSWLSCQTLKKHVTSFALTPTMVLSPIDDDIPAISERRTHASKSLASRGVWQEGMGDFGRLVGIRIAQDVSFEFSKTAVALTSPKADICLSPWTWGSRATHLLTESLRYGARTYNEGGMFIAVAHVYNAMRETQLDIPAWPQMEGFLHIHGSDVFNGNRPTTSQADSNAEFFYNRWRLRMGLP</sequence>
<organism evidence="3 4">
    <name type="scientific">Serendipita indica (strain DSM 11827)</name>
    <name type="common">Root endophyte fungus</name>
    <name type="synonym">Piriformospora indica</name>
    <dbReference type="NCBI Taxonomy" id="1109443"/>
    <lineage>
        <taxon>Eukaryota</taxon>
        <taxon>Fungi</taxon>
        <taxon>Dikarya</taxon>
        <taxon>Basidiomycota</taxon>
        <taxon>Agaricomycotina</taxon>
        <taxon>Agaricomycetes</taxon>
        <taxon>Sebacinales</taxon>
        <taxon>Serendipitaceae</taxon>
        <taxon>Serendipita</taxon>
    </lineage>
</organism>
<dbReference type="STRING" id="1109443.G4TXI4"/>
<dbReference type="HOGENOM" id="CLU_008976_0_0_1"/>
<dbReference type="eggNOG" id="ENOG502QVJW">
    <property type="taxonomic scope" value="Eukaryota"/>
</dbReference>
<feature type="domain" description="DUF6604" evidence="2">
    <location>
        <begin position="18"/>
        <end position="303"/>
    </location>
</feature>
<keyword evidence="4" id="KW-1185">Reference proteome</keyword>
<feature type="non-terminal residue" evidence="3">
    <location>
        <position position="692"/>
    </location>
</feature>
<dbReference type="PANTHER" id="PTHR38795">
    <property type="entry name" value="DUF6604 DOMAIN-CONTAINING PROTEIN"/>
    <property type="match status" value="1"/>
</dbReference>
<dbReference type="PANTHER" id="PTHR38795:SF1">
    <property type="entry name" value="DUF6604 DOMAIN-CONTAINING PROTEIN"/>
    <property type="match status" value="1"/>
</dbReference>
<feature type="region of interest" description="Disordered" evidence="1">
    <location>
        <begin position="41"/>
        <end position="61"/>
    </location>
</feature>
<dbReference type="Pfam" id="PF20253">
    <property type="entry name" value="DUF6604"/>
    <property type="match status" value="1"/>
</dbReference>
<feature type="compositionally biased region" description="Low complexity" evidence="1">
    <location>
        <begin position="198"/>
        <end position="209"/>
    </location>
</feature>
<dbReference type="OrthoDB" id="5238236at2759"/>
<evidence type="ECO:0000259" key="2">
    <source>
        <dbReference type="Pfam" id="PF20253"/>
    </source>
</evidence>
<dbReference type="InParanoid" id="G4TXI4"/>
<evidence type="ECO:0000313" key="4">
    <source>
        <dbReference type="Proteomes" id="UP000007148"/>
    </source>
</evidence>